<dbReference type="GO" id="GO:0016872">
    <property type="term" value="F:intramolecular lyase activity"/>
    <property type="evidence" value="ECO:0007669"/>
    <property type="project" value="InterPro"/>
</dbReference>
<evidence type="ECO:0000256" key="2">
    <source>
        <dbReference type="ARBA" id="ARBA00004829"/>
    </source>
</evidence>
<evidence type="ECO:0000256" key="8">
    <source>
        <dbReference type="SAM" id="Phobius"/>
    </source>
</evidence>
<keyword evidence="5 8" id="KW-1133">Transmembrane helix</keyword>
<keyword evidence="3 8" id="KW-0812">Transmembrane</keyword>
<dbReference type="EMBL" id="BCTB01000050">
    <property type="protein sequence ID" value="GAT17170.1"/>
    <property type="molecule type" value="Genomic_DNA"/>
</dbReference>
<evidence type="ECO:0000313" key="10">
    <source>
        <dbReference type="EMBL" id="GAT17170.1"/>
    </source>
</evidence>
<evidence type="ECO:0000259" key="9">
    <source>
        <dbReference type="Pfam" id="PF18916"/>
    </source>
</evidence>
<comment type="caution">
    <text evidence="10">The sequence shown here is derived from an EMBL/GenBank/DDBJ whole genome shotgun (WGS) entry which is preliminary data.</text>
</comment>
<keyword evidence="7" id="KW-0413">Isomerase</keyword>
<evidence type="ECO:0000256" key="4">
    <source>
        <dbReference type="ARBA" id="ARBA00022746"/>
    </source>
</evidence>
<dbReference type="AlphaFoldDB" id="A0A124E8X9"/>
<dbReference type="InterPro" id="IPR017825">
    <property type="entry name" value="Lycopene_cyclase_dom"/>
</dbReference>
<dbReference type="GO" id="GO:0045436">
    <property type="term" value="F:lycopene beta cyclase activity"/>
    <property type="evidence" value="ECO:0007669"/>
    <property type="project" value="UniProtKB-ARBA"/>
</dbReference>
<evidence type="ECO:0000256" key="1">
    <source>
        <dbReference type="ARBA" id="ARBA00004141"/>
    </source>
</evidence>
<feature type="transmembrane region" description="Helical" evidence="8">
    <location>
        <begin position="6"/>
        <end position="25"/>
    </location>
</feature>
<evidence type="ECO:0000256" key="3">
    <source>
        <dbReference type="ARBA" id="ARBA00022692"/>
    </source>
</evidence>
<keyword evidence="6 8" id="KW-0472">Membrane</keyword>
<dbReference type="Pfam" id="PF18916">
    <property type="entry name" value="Lycopene_cyc"/>
    <property type="match status" value="1"/>
</dbReference>
<evidence type="ECO:0000313" key="11">
    <source>
        <dbReference type="Proteomes" id="UP000069654"/>
    </source>
</evidence>
<dbReference type="OrthoDB" id="5195186at2"/>
<protein>
    <submittedName>
        <fullName evidence="10">Lycopene cyclase, CrtYc</fullName>
    </submittedName>
</protein>
<comment type="pathway">
    <text evidence="2">Carotenoid biosynthesis.</text>
</comment>
<organism evidence="10 11">
    <name type="scientific">Mycolicibacterium thermoresistibile</name>
    <name type="common">Mycobacterium thermoresistibile</name>
    <dbReference type="NCBI Taxonomy" id="1797"/>
    <lineage>
        <taxon>Bacteria</taxon>
        <taxon>Bacillati</taxon>
        <taxon>Actinomycetota</taxon>
        <taxon>Actinomycetes</taxon>
        <taxon>Mycobacteriales</taxon>
        <taxon>Mycobacteriaceae</taxon>
        <taxon>Mycolicibacterium</taxon>
    </lineage>
</organism>
<sequence length="119" mass="13240">MDRWHYLLVLAGCLAITAPLEFFGAGVYRRAGRAARAILPVAAVFLIWDGIAIAFGVWTFDSRYLTGVMLPGGFPVEEVLFFVVIPLCGLLTYNAVDTILARMRRSRVESEPPIPGRRR</sequence>
<feature type="transmembrane region" description="Helical" evidence="8">
    <location>
        <begin position="37"/>
        <end position="59"/>
    </location>
</feature>
<evidence type="ECO:0000256" key="6">
    <source>
        <dbReference type="ARBA" id="ARBA00023136"/>
    </source>
</evidence>
<dbReference type="OMA" id="ARVWTYD"/>
<dbReference type="NCBIfam" id="TIGR03462">
    <property type="entry name" value="CarR_dom_SF"/>
    <property type="match status" value="1"/>
</dbReference>
<name>A0A124E8X9_MYCTH</name>
<evidence type="ECO:0000256" key="7">
    <source>
        <dbReference type="ARBA" id="ARBA00023235"/>
    </source>
</evidence>
<reference evidence="10 11" key="1">
    <citation type="journal article" date="2016" name="Genome Announc.">
        <title>Draft Genome Sequences of Five Rapidly Growing Mycobacterium Species, M. thermoresistibile, M. fortuitum subsp. acetamidolyticum, M. canariasense, M. brisbanense, and M. novocastrense.</title>
        <authorList>
            <person name="Katahira K."/>
            <person name="Ogura Y."/>
            <person name="Gotoh Y."/>
            <person name="Hayashi T."/>
        </authorList>
    </citation>
    <scope>NUCLEOTIDE SEQUENCE [LARGE SCALE GENOMIC DNA]</scope>
    <source>
        <strain evidence="10 11">JCM6362</strain>
    </source>
</reference>
<proteinExistence type="predicted"/>
<dbReference type="RefSeq" id="WP_003924456.1">
    <property type="nucleotide sequence ID" value="NZ_BCTB01000050.1"/>
</dbReference>
<keyword evidence="4" id="KW-0125">Carotenoid biosynthesis</keyword>
<dbReference type="GO" id="GO:0016020">
    <property type="term" value="C:membrane"/>
    <property type="evidence" value="ECO:0007669"/>
    <property type="project" value="UniProtKB-SubCell"/>
</dbReference>
<gene>
    <name evidence="10" type="ORF">RMCT_4139</name>
</gene>
<dbReference type="Proteomes" id="UP000069654">
    <property type="component" value="Unassembled WGS sequence"/>
</dbReference>
<dbReference type="STRING" id="1797.RMCT_4139"/>
<comment type="subcellular location">
    <subcellularLocation>
        <location evidence="1">Membrane</location>
        <topology evidence="1">Multi-pass membrane protein</topology>
    </subcellularLocation>
</comment>
<accession>A0A124E8X9</accession>
<evidence type="ECO:0000256" key="5">
    <source>
        <dbReference type="ARBA" id="ARBA00022989"/>
    </source>
</evidence>
<reference evidence="11" key="2">
    <citation type="submission" date="2016-02" db="EMBL/GenBank/DDBJ databases">
        <title>Draft genome sequence of five rapidly growing Mycobacterium species.</title>
        <authorList>
            <person name="Katahira K."/>
            <person name="Gotou Y."/>
            <person name="Iida K."/>
            <person name="Ogura Y."/>
            <person name="Hayashi T."/>
        </authorList>
    </citation>
    <scope>NUCLEOTIDE SEQUENCE [LARGE SCALE GENOMIC DNA]</scope>
    <source>
        <strain evidence="11">JCM6362</strain>
    </source>
</reference>
<feature type="domain" description="Lycopene cyclase" evidence="9">
    <location>
        <begin position="6"/>
        <end position="94"/>
    </location>
</feature>
<feature type="transmembrane region" description="Helical" evidence="8">
    <location>
        <begin position="79"/>
        <end position="96"/>
    </location>
</feature>
<dbReference type="GO" id="GO:0016117">
    <property type="term" value="P:carotenoid biosynthetic process"/>
    <property type="evidence" value="ECO:0007669"/>
    <property type="project" value="UniProtKB-KW"/>
</dbReference>